<protein>
    <submittedName>
        <fullName evidence="1">Uncharacterized protein</fullName>
    </submittedName>
</protein>
<organism evidence="1 2">
    <name type="scientific">Cronartium quercuum f. sp. fusiforme G11</name>
    <dbReference type="NCBI Taxonomy" id="708437"/>
    <lineage>
        <taxon>Eukaryota</taxon>
        <taxon>Fungi</taxon>
        <taxon>Dikarya</taxon>
        <taxon>Basidiomycota</taxon>
        <taxon>Pucciniomycotina</taxon>
        <taxon>Pucciniomycetes</taxon>
        <taxon>Pucciniales</taxon>
        <taxon>Coleosporiaceae</taxon>
        <taxon>Cronartium</taxon>
    </lineage>
</organism>
<reference evidence="1" key="1">
    <citation type="submission" date="2013-11" db="EMBL/GenBank/DDBJ databases">
        <title>Genome sequence of the fusiform rust pathogen reveals effectors for host alternation and coevolution with pine.</title>
        <authorList>
            <consortium name="DOE Joint Genome Institute"/>
            <person name="Smith K."/>
            <person name="Pendleton A."/>
            <person name="Kubisiak T."/>
            <person name="Anderson C."/>
            <person name="Salamov A."/>
            <person name="Aerts A."/>
            <person name="Riley R."/>
            <person name="Clum A."/>
            <person name="Lindquist E."/>
            <person name="Ence D."/>
            <person name="Campbell M."/>
            <person name="Kronenberg Z."/>
            <person name="Feau N."/>
            <person name="Dhillon B."/>
            <person name="Hamelin R."/>
            <person name="Burleigh J."/>
            <person name="Smith J."/>
            <person name="Yandell M."/>
            <person name="Nelson C."/>
            <person name="Grigoriev I."/>
            <person name="Davis J."/>
        </authorList>
    </citation>
    <scope>NUCLEOTIDE SEQUENCE</scope>
    <source>
        <strain evidence="1">G11</strain>
    </source>
</reference>
<dbReference type="EMBL" id="MU167289">
    <property type="protein sequence ID" value="KAG0144784.1"/>
    <property type="molecule type" value="Genomic_DNA"/>
</dbReference>
<keyword evidence="2" id="KW-1185">Reference proteome</keyword>
<evidence type="ECO:0000313" key="1">
    <source>
        <dbReference type="EMBL" id="KAG0144784.1"/>
    </source>
</evidence>
<evidence type="ECO:0000313" key="2">
    <source>
        <dbReference type="Proteomes" id="UP000886653"/>
    </source>
</evidence>
<gene>
    <name evidence="1" type="ORF">CROQUDRAFT_659604</name>
</gene>
<sequence length="68" mass="7678">MSSCKPQTDSSLDIVIAFILTVYSISHKTHQFTSNDLMTRPSLIASPLQIKVTISSCSELPAFWKYIW</sequence>
<dbReference type="Proteomes" id="UP000886653">
    <property type="component" value="Unassembled WGS sequence"/>
</dbReference>
<proteinExistence type="predicted"/>
<accession>A0A9P6NIK9</accession>
<comment type="caution">
    <text evidence="1">The sequence shown here is derived from an EMBL/GenBank/DDBJ whole genome shotgun (WGS) entry which is preliminary data.</text>
</comment>
<dbReference type="AlphaFoldDB" id="A0A9P6NIK9"/>
<name>A0A9P6NIK9_9BASI</name>